<dbReference type="EMBL" id="NBNE01000144">
    <property type="protein sequence ID" value="OWZ22341.1"/>
    <property type="molecule type" value="Genomic_DNA"/>
</dbReference>
<sequence length="179" mass="19945">MSTSIDDACSLLLYKNMHLPIEEEDQFADTTSAVLLSPQDLLKETQQLNRLLLQQQQQNARQAHPRSPRHHGINAALPVSTTQTTVALPAPSGTVNKLLPNISMNPDSRTQECALHRESFAVVLDVQGERSLHVKVSHVGCAKVDGDERIDSNECCSVTTMKGTGERRRKCRSFFWPKK</sequence>
<evidence type="ECO:0000313" key="1">
    <source>
        <dbReference type="EMBL" id="OWZ22341.1"/>
    </source>
</evidence>
<dbReference type="Proteomes" id="UP000198211">
    <property type="component" value="Unassembled WGS sequence"/>
</dbReference>
<accession>A0A225WXC7</accession>
<reference evidence="2" key="1">
    <citation type="submission" date="2017-03" db="EMBL/GenBank/DDBJ databases">
        <title>Phytopthora megakarya and P. palmivora, two closely related causual agents of cacao black pod achieved similar genome size and gene model numbers by different mechanisms.</title>
        <authorList>
            <person name="Ali S."/>
            <person name="Shao J."/>
            <person name="Larry D.J."/>
            <person name="Kronmiller B."/>
            <person name="Shen D."/>
            <person name="Strem M.D."/>
            <person name="Melnick R.L."/>
            <person name="Guiltinan M.J."/>
            <person name="Tyler B.M."/>
            <person name="Meinhardt L.W."/>
            <person name="Bailey B.A."/>
        </authorList>
    </citation>
    <scope>NUCLEOTIDE SEQUENCE [LARGE SCALE GENOMIC DNA]</scope>
    <source>
        <strain evidence="2">zdho120</strain>
    </source>
</reference>
<name>A0A225WXC7_9STRA</name>
<comment type="caution">
    <text evidence="1">The sequence shown here is derived from an EMBL/GenBank/DDBJ whole genome shotgun (WGS) entry which is preliminary data.</text>
</comment>
<keyword evidence="2" id="KW-1185">Reference proteome</keyword>
<evidence type="ECO:0000313" key="2">
    <source>
        <dbReference type="Proteomes" id="UP000198211"/>
    </source>
</evidence>
<organism evidence="1 2">
    <name type="scientific">Phytophthora megakarya</name>
    <dbReference type="NCBI Taxonomy" id="4795"/>
    <lineage>
        <taxon>Eukaryota</taxon>
        <taxon>Sar</taxon>
        <taxon>Stramenopiles</taxon>
        <taxon>Oomycota</taxon>
        <taxon>Peronosporomycetes</taxon>
        <taxon>Peronosporales</taxon>
        <taxon>Peronosporaceae</taxon>
        <taxon>Phytophthora</taxon>
    </lineage>
</organism>
<protein>
    <submittedName>
        <fullName evidence="1">Uncharacterized protein</fullName>
    </submittedName>
</protein>
<dbReference type="AlphaFoldDB" id="A0A225WXC7"/>
<gene>
    <name evidence="1" type="ORF">PHMEG_0002966</name>
</gene>
<proteinExistence type="predicted"/>